<feature type="compositionally biased region" description="Basic and acidic residues" evidence="1">
    <location>
        <begin position="33"/>
        <end position="63"/>
    </location>
</feature>
<accession>A0ABU8BXN4</accession>
<feature type="region of interest" description="Disordered" evidence="1">
    <location>
        <begin position="1"/>
        <end position="63"/>
    </location>
</feature>
<evidence type="ECO:0000313" key="3">
    <source>
        <dbReference type="Proteomes" id="UP001431963"/>
    </source>
</evidence>
<sequence>MSQIVNLNRFRKDKARAAKRAEADANAAKFGRSKAERDLAAAKAEKSARDLEAHRLRPDEDGA</sequence>
<dbReference type="Pfam" id="PF13770">
    <property type="entry name" value="DUF4169"/>
    <property type="match status" value="1"/>
</dbReference>
<dbReference type="Proteomes" id="UP001431963">
    <property type="component" value="Unassembled WGS sequence"/>
</dbReference>
<evidence type="ECO:0000256" key="1">
    <source>
        <dbReference type="SAM" id="MobiDB-lite"/>
    </source>
</evidence>
<dbReference type="RefSeq" id="WP_335424486.1">
    <property type="nucleotide sequence ID" value="NZ_JBALHR010000010.1"/>
</dbReference>
<keyword evidence="3" id="KW-1185">Reference proteome</keyword>
<proteinExistence type="predicted"/>
<evidence type="ECO:0000313" key="2">
    <source>
        <dbReference type="EMBL" id="MEH7829456.1"/>
    </source>
</evidence>
<dbReference type="EMBL" id="JBALHR010000010">
    <property type="protein sequence ID" value="MEH7829456.1"/>
    <property type="molecule type" value="Genomic_DNA"/>
</dbReference>
<organism evidence="2 3">
    <name type="scientific">Gemmobacter denitrificans</name>
    <dbReference type="NCBI Taxonomy" id="3123040"/>
    <lineage>
        <taxon>Bacteria</taxon>
        <taxon>Pseudomonadati</taxon>
        <taxon>Pseudomonadota</taxon>
        <taxon>Alphaproteobacteria</taxon>
        <taxon>Rhodobacterales</taxon>
        <taxon>Paracoccaceae</taxon>
        <taxon>Gemmobacter</taxon>
    </lineage>
</organism>
<dbReference type="InterPro" id="IPR025227">
    <property type="entry name" value="DUF4169"/>
</dbReference>
<reference evidence="2" key="1">
    <citation type="submission" date="2024-02" db="EMBL/GenBank/DDBJ databases">
        <title>Genome sequences of strain Gemmobacter sp. JM10B15.</title>
        <authorList>
            <person name="Zhang M."/>
        </authorList>
    </citation>
    <scope>NUCLEOTIDE SEQUENCE</scope>
    <source>
        <strain evidence="2">JM10B15</strain>
    </source>
</reference>
<gene>
    <name evidence="2" type="ORF">V6590_14975</name>
</gene>
<comment type="caution">
    <text evidence="2">The sequence shown here is derived from an EMBL/GenBank/DDBJ whole genome shotgun (WGS) entry which is preliminary data.</text>
</comment>
<protein>
    <submittedName>
        <fullName evidence="2">DUF4169 family protein</fullName>
    </submittedName>
</protein>
<name>A0ABU8BXN4_9RHOB</name>